<dbReference type="SMART" id="SM00032">
    <property type="entry name" value="CCP"/>
    <property type="match status" value="2"/>
</dbReference>
<feature type="disulfide bond" evidence="3">
    <location>
        <begin position="1515"/>
        <end position="1524"/>
    </location>
</feature>
<evidence type="ECO:0000256" key="1">
    <source>
        <dbReference type="ARBA" id="ARBA00022729"/>
    </source>
</evidence>
<dbReference type="Gene3D" id="2.10.25.10">
    <property type="entry name" value="Laminin"/>
    <property type="match status" value="1"/>
</dbReference>
<dbReference type="InterPro" id="IPR016186">
    <property type="entry name" value="C-type_lectin-like/link_sf"/>
</dbReference>
<evidence type="ECO:0000256" key="3">
    <source>
        <dbReference type="PROSITE-ProRule" id="PRU00076"/>
    </source>
</evidence>
<dbReference type="PROSITE" id="PS01186">
    <property type="entry name" value="EGF_2"/>
    <property type="match status" value="1"/>
</dbReference>
<dbReference type="Pfam" id="PF00059">
    <property type="entry name" value="Lectin_C"/>
    <property type="match status" value="1"/>
</dbReference>
<dbReference type="CDD" id="cd00054">
    <property type="entry name" value="EGF_CA"/>
    <property type="match status" value="1"/>
</dbReference>
<dbReference type="SUPFAM" id="SSF57196">
    <property type="entry name" value="EGF/Laminin"/>
    <property type="match status" value="1"/>
</dbReference>
<evidence type="ECO:0000259" key="7">
    <source>
        <dbReference type="PROSITE" id="PS50026"/>
    </source>
</evidence>
<comment type="caution">
    <text evidence="3">Lacks conserved residue(s) required for the propagation of feature annotation.</text>
</comment>
<evidence type="ECO:0000256" key="5">
    <source>
        <dbReference type="SAM" id="MobiDB-lite"/>
    </source>
</evidence>
<evidence type="ECO:0000256" key="4">
    <source>
        <dbReference type="PROSITE-ProRule" id="PRU00302"/>
    </source>
</evidence>
<evidence type="ECO:0000256" key="6">
    <source>
        <dbReference type="SAM" id="Phobius"/>
    </source>
</evidence>
<keyword evidence="6" id="KW-1133">Transmembrane helix</keyword>
<evidence type="ECO:0000313" key="10">
    <source>
        <dbReference type="Proteomes" id="UP000694865"/>
    </source>
</evidence>
<evidence type="ECO:0000256" key="2">
    <source>
        <dbReference type="ARBA" id="ARBA00023157"/>
    </source>
</evidence>
<keyword evidence="4" id="KW-0768">Sushi</keyword>
<dbReference type="PROSITE" id="PS50026">
    <property type="entry name" value="EGF_3"/>
    <property type="match status" value="1"/>
</dbReference>
<accession>A0ABM0LWA9</accession>
<dbReference type="Pfam" id="PF00008">
    <property type="entry name" value="EGF"/>
    <property type="match status" value="1"/>
</dbReference>
<feature type="region of interest" description="Disordered" evidence="5">
    <location>
        <begin position="461"/>
        <end position="491"/>
    </location>
</feature>
<feature type="domain" description="Sushi" evidence="9">
    <location>
        <begin position="973"/>
        <end position="1039"/>
    </location>
</feature>
<protein>
    <submittedName>
        <fullName evidence="11">Uncharacterized protein LOC100373905</fullName>
    </submittedName>
</protein>
<feature type="compositionally biased region" description="Low complexity" evidence="5">
    <location>
        <begin position="536"/>
        <end position="547"/>
    </location>
</feature>
<feature type="disulfide bond" evidence="3">
    <location>
        <begin position="1496"/>
        <end position="1513"/>
    </location>
</feature>
<keyword evidence="1" id="KW-0732">Signal</keyword>
<keyword evidence="2 3" id="KW-1015">Disulfide bond</keyword>
<reference evidence="11" key="1">
    <citation type="submission" date="2025-08" db="UniProtKB">
        <authorList>
            <consortium name="RefSeq"/>
        </authorList>
    </citation>
    <scope>IDENTIFICATION</scope>
    <source>
        <tissue evidence="11">Testes</tissue>
    </source>
</reference>
<dbReference type="Gene3D" id="2.10.70.10">
    <property type="entry name" value="Complement Module, domain 1"/>
    <property type="match status" value="2"/>
</dbReference>
<dbReference type="SUPFAM" id="SSF56436">
    <property type="entry name" value="C-type lectin-like"/>
    <property type="match status" value="3"/>
</dbReference>
<keyword evidence="3" id="KW-0245">EGF-like domain</keyword>
<dbReference type="RefSeq" id="XP_006812050.1">
    <property type="nucleotide sequence ID" value="XM_006811987.1"/>
</dbReference>
<feature type="region of interest" description="Disordered" evidence="5">
    <location>
        <begin position="599"/>
        <end position="619"/>
    </location>
</feature>
<dbReference type="InterPro" id="IPR050828">
    <property type="entry name" value="C-type_lectin/matrix_domain"/>
</dbReference>
<dbReference type="InterPro" id="IPR016187">
    <property type="entry name" value="CTDL_fold"/>
</dbReference>
<proteinExistence type="predicted"/>
<feature type="compositionally biased region" description="Low complexity" evidence="5">
    <location>
        <begin position="155"/>
        <end position="164"/>
    </location>
</feature>
<feature type="transmembrane region" description="Helical" evidence="6">
    <location>
        <begin position="1205"/>
        <end position="1224"/>
    </location>
</feature>
<dbReference type="InterPro" id="IPR000742">
    <property type="entry name" value="EGF"/>
</dbReference>
<dbReference type="PROSITE" id="PS50041">
    <property type="entry name" value="C_TYPE_LECTIN_2"/>
    <property type="match status" value="3"/>
</dbReference>
<keyword evidence="6" id="KW-0812">Transmembrane</keyword>
<evidence type="ECO:0000313" key="11">
    <source>
        <dbReference type="RefSeq" id="XP_006812050.1"/>
    </source>
</evidence>
<dbReference type="SMART" id="SM00181">
    <property type="entry name" value="EGF"/>
    <property type="match status" value="1"/>
</dbReference>
<dbReference type="CDD" id="cd00037">
    <property type="entry name" value="CLECT"/>
    <property type="match status" value="3"/>
</dbReference>
<dbReference type="InterPro" id="IPR000436">
    <property type="entry name" value="Sushi_SCR_CCP_dom"/>
</dbReference>
<feature type="compositionally biased region" description="Polar residues" evidence="5">
    <location>
        <begin position="599"/>
        <end position="614"/>
    </location>
</feature>
<dbReference type="PANTHER" id="PTHR45710:SF26">
    <property type="entry name" value="RH26557P"/>
    <property type="match status" value="1"/>
</dbReference>
<feature type="region of interest" description="Disordered" evidence="5">
    <location>
        <begin position="666"/>
        <end position="695"/>
    </location>
</feature>
<name>A0ABM0LWA9_SACKO</name>
<feature type="region of interest" description="Disordered" evidence="5">
    <location>
        <begin position="747"/>
        <end position="768"/>
    </location>
</feature>
<feature type="domain" description="Sushi" evidence="9">
    <location>
        <begin position="1168"/>
        <end position="1233"/>
    </location>
</feature>
<feature type="domain" description="C-type lectin" evidence="8">
    <location>
        <begin position="1048"/>
        <end position="1163"/>
    </location>
</feature>
<feature type="domain" description="C-type lectin" evidence="8">
    <location>
        <begin position="46"/>
        <end position="133"/>
    </location>
</feature>
<evidence type="ECO:0000259" key="8">
    <source>
        <dbReference type="PROSITE" id="PS50041"/>
    </source>
</evidence>
<feature type="compositionally biased region" description="Low complexity" evidence="5">
    <location>
        <begin position="476"/>
        <end position="491"/>
    </location>
</feature>
<feature type="domain" description="EGF-like" evidence="7">
    <location>
        <begin position="1487"/>
        <end position="1525"/>
    </location>
</feature>
<dbReference type="PANTHER" id="PTHR45710">
    <property type="entry name" value="C-TYPE LECTIN DOMAIN-CONTAINING PROTEIN 180"/>
    <property type="match status" value="1"/>
</dbReference>
<feature type="compositionally biased region" description="Polar residues" evidence="5">
    <location>
        <begin position="666"/>
        <end position="678"/>
    </location>
</feature>
<dbReference type="PROSITE" id="PS50923">
    <property type="entry name" value="SUSHI"/>
    <property type="match status" value="2"/>
</dbReference>
<feature type="disulfide bond" evidence="4">
    <location>
        <begin position="1170"/>
        <end position="1213"/>
    </location>
</feature>
<evidence type="ECO:0000259" key="9">
    <source>
        <dbReference type="PROSITE" id="PS50923"/>
    </source>
</evidence>
<sequence length="1618" mass="175820">MSVAVGQTCNVNRQNKGFTAIDVKLLHTDIEIDHAQDSCNPDEFGFEDSCYYISTNSGSWDAGVTECSSLGYYLAEIDSFDEHQSIINYIQGDPNLNNNKQLWVGATSLPDGIWHWNSGANLTYTDLWIAGRPVAAPHPTILRTVNPTTKIQATDTELTTERTTSQNATGPATPVTEISSPLYTTDENVHTRATDLTTLHELTAPETTVDSTMTTTLGNTMELANESTSEPQATIVHSTVSPTTKIQSTGTELTGRMTSASTTQQLTTGSVDASSTAAATAVASTKIATEIPFPNILTLSYAGDPNLINENKLWVGATSLPDGVWHWNSGTNLTYTDLWDAGRPVAGGGRECGILESKSQYNMKDIRCNTNSFPICERNIALQPTSTYTRKITTAEITSATEVNRKITTPEIPTNSTFETPTRMTTVTETTTNITTANTSTTITTSDTHTKILLETTETITTPNPHTHFTSPKPPTKFVTPGTPTNTTTLDTPITIINSKTPTKFLNQGTATKVTTHEFLTKITTSETPRKIPTSEIPTNITNPDTPTEIATLDIPTNTTTPETLTNITIADIYTKITTSELPKTITASKMPITISTPQTSFDISSETPTQSLNPEYPTTIITPKRPTKITIFNTSVTTRNSKTPTFFFTPEAPTKLATSEIPTKITTSESPTKTATPETPGKITTPENPTTIITPEKPTKITAFSTSVTTRNSETPTKFLTPEASTKLATSEISTKITTSQIPTKIATPETPGKITTPENPTTIITPERPTKITTFSTSVTTSNSKRPTRITTPDLSTKITASEIPTKSPEPLTKFTTPEIPAKITETHTNSKTRLQTTLESTGSLYTTEIQLISENTSLIPTTMILTPSSSEDNTTEQLTLETAYINTTTDALDNITKISGIIAIVAVVITFCALPSIVLLFRRIRKRKKKLMKDINEERHYIEMVHKSPYSWINMTGESYTTVDPGCRAFTCSNPWHPMNGELVNMDSIRFPVDPGTTVDFTCCAGFEPLGGVDRMTCMEDASGSFWQPSEVICDIICNADEIKTGLTCYYISPKKGSWDDGVAECTNLGYYAAIVDSFDEHQILIDILQNRKGIRYWVGATAVPDGIWRWHSGDPITYTQIWEPGNPSDAQQQCGVLTKQGGYYMSDVPCGTTSVFICERSGLITCDDPGIPANGELLTPVIFPADYFQILTFNCLPGFQLIGDMSIICGVGLCSAAYNWNNTIPECVKIETTTRKTTMVTFQDTTITSTDTTTHIKPVSTTSITIPESTTEVAMQISSTEIAPADLTTKISTPESSRDMSTYDSLTLPGSTPLITLPASITLTSHEPRTVISKPQSTTMITLSEYATEITKTESISQPQSSAEVTTPEPTIEMTIPESTSVIAPSESTIITTSESSRIITSPDSTRRMRTFEHSTDISSSDSTIPHIPATGKITTESTTKLGTLLSSTFSVSARPLTSTKLAMLESTIMGTTPEPTTKPPTAIPVCSNDSCKNDGKCFVIYSNNTISCSCQEGFAGPRCEYPIDILIDAVPSYPLDPIIEVSAGVTIVALIITLCAIPSAIIVIRRVRKRKKKHMLKMNADSFYPYSIDAIGPLYEWQVRNGTYTSNPAPPDD</sequence>
<feature type="region of interest" description="Disordered" evidence="5">
    <location>
        <begin position="525"/>
        <end position="547"/>
    </location>
</feature>
<organism evidence="10 11">
    <name type="scientific">Saccoglossus kowalevskii</name>
    <name type="common">Acorn worm</name>
    <dbReference type="NCBI Taxonomy" id="10224"/>
    <lineage>
        <taxon>Eukaryota</taxon>
        <taxon>Metazoa</taxon>
        <taxon>Hemichordata</taxon>
        <taxon>Enteropneusta</taxon>
        <taxon>Harrimaniidae</taxon>
        <taxon>Saccoglossus</taxon>
    </lineage>
</organism>
<dbReference type="SUPFAM" id="SSF57535">
    <property type="entry name" value="Complement control module/SCR domain"/>
    <property type="match status" value="2"/>
</dbReference>
<dbReference type="Gene3D" id="3.10.100.10">
    <property type="entry name" value="Mannose-Binding Protein A, subunit A"/>
    <property type="match status" value="3"/>
</dbReference>
<dbReference type="CDD" id="cd00033">
    <property type="entry name" value="CCP"/>
    <property type="match status" value="1"/>
</dbReference>
<feature type="region of interest" description="Disordered" evidence="5">
    <location>
        <begin position="155"/>
        <end position="179"/>
    </location>
</feature>
<feature type="compositionally biased region" description="Polar residues" evidence="5">
    <location>
        <begin position="165"/>
        <end position="179"/>
    </location>
</feature>
<dbReference type="SMART" id="SM00034">
    <property type="entry name" value="CLECT"/>
    <property type="match status" value="2"/>
</dbReference>
<dbReference type="InterPro" id="IPR035976">
    <property type="entry name" value="Sushi/SCR/CCP_sf"/>
</dbReference>
<feature type="transmembrane region" description="Helical" evidence="6">
    <location>
        <begin position="901"/>
        <end position="924"/>
    </location>
</feature>
<dbReference type="Proteomes" id="UP000694865">
    <property type="component" value="Unplaced"/>
</dbReference>
<gene>
    <name evidence="11" type="primary">LOC100373905</name>
</gene>
<dbReference type="InterPro" id="IPR001304">
    <property type="entry name" value="C-type_lectin-like"/>
</dbReference>
<feature type="transmembrane region" description="Helical" evidence="6">
    <location>
        <begin position="1546"/>
        <end position="1569"/>
    </location>
</feature>
<dbReference type="GeneID" id="100373905"/>
<dbReference type="PROSITE" id="PS00022">
    <property type="entry name" value="EGF_1"/>
    <property type="match status" value="1"/>
</dbReference>
<feature type="compositionally biased region" description="Low complexity" evidence="5">
    <location>
        <begin position="683"/>
        <end position="695"/>
    </location>
</feature>
<feature type="compositionally biased region" description="Low complexity" evidence="5">
    <location>
        <begin position="755"/>
        <end position="768"/>
    </location>
</feature>
<feature type="domain" description="C-type lectin" evidence="8">
    <location>
        <begin position="313"/>
        <end position="377"/>
    </location>
</feature>
<keyword evidence="6" id="KW-0472">Membrane</keyword>
<keyword evidence="10" id="KW-1185">Reference proteome</keyword>